<keyword evidence="2" id="KW-1185">Reference proteome</keyword>
<dbReference type="PANTHER" id="PTHR36059:SF2">
    <property type="entry name" value="OS02G0175800 PROTEIN"/>
    <property type="match status" value="1"/>
</dbReference>
<name>A0ABP0UTY0_9BRYO</name>
<organism evidence="1 2">
    <name type="scientific">Sphagnum troendelagicum</name>
    <dbReference type="NCBI Taxonomy" id="128251"/>
    <lineage>
        <taxon>Eukaryota</taxon>
        <taxon>Viridiplantae</taxon>
        <taxon>Streptophyta</taxon>
        <taxon>Embryophyta</taxon>
        <taxon>Bryophyta</taxon>
        <taxon>Sphagnophytina</taxon>
        <taxon>Sphagnopsida</taxon>
        <taxon>Sphagnales</taxon>
        <taxon>Sphagnaceae</taxon>
        <taxon>Sphagnum</taxon>
    </lineage>
</organism>
<gene>
    <name evidence="1" type="ORF">CSSPTR1EN2_LOCUS20015</name>
</gene>
<sequence>MSRFERLTRAEPIATGLRELADLRVKDVPGFLRENFTRDAVLRRARTWRDRYKHKYIDTGSIQPLYDVMLAIGLLSYAISWPVEIRHLRAIEELRRLQLEREKQQQKQQQYAYHH</sequence>
<dbReference type="EMBL" id="OZ019898">
    <property type="protein sequence ID" value="CAK9230002.1"/>
    <property type="molecule type" value="Genomic_DNA"/>
</dbReference>
<dbReference type="Proteomes" id="UP001497512">
    <property type="component" value="Chromosome 6"/>
</dbReference>
<dbReference type="PANTHER" id="PTHR36059">
    <property type="entry name" value="OS02G0175800 PROTEIN"/>
    <property type="match status" value="1"/>
</dbReference>
<evidence type="ECO:0000313" key="1">
    <source>
        <dbReference type="EMBL" id="CAK9230002.1"/>
    </source>
</evidence>
<protein>
    <submittedName>
        <fullName evidence="1">Uncharacterized protein</fullName>
    </submittedName>
</protein>
<proteinExistence type="predicted"/>
<accession>A0ABP0UTY0</accession>
<evidence type="ECO:0000313" key="2">
    <source>
        <dbReference type="Proteomes" id="UP001497512"/>
    </source>
</evidence>
<reference evidence="1" key="1">
    <citation type="submission" date="2024-02" db="EMBL/GenBank/DDBJ databases">
        <authorList>
            <consortium name="ELIXIR-Norway"/>
            <consortium name="Elixir Norway"/>
        </authorList>
    </citation>
    <scope>NUCLEOTIDE SEQUENCE</scope>
</reference>